<keyword evidence="2" id="KW-0805">Transcription regulation</keyword>
<evidence type="ECO:0000256" key="1">
    <source>
        <dbReference type="ARBA" id="ARBA00010466"/>
    </source>
</evidence>
<evidence type="ECO:0000313" key="8">
    <source>
        <dbReference type="EMBL" id="ORJ50870.1"/>
    </source>
</evidence>
<evidence type="ECO:0000313" key="10">
    <source>
        <dbReference type="Proteomes" id="UP000867740"/>
    </source>
</evidence>
<keyword evidence="9" id="KW-1185">Reference proteome</keyword>
<dbReference type="OrthoDB" id="9808171at2"/>
<evidence type="ECO:0000259" key="5">
    <source>
        <dbReference type="Pfam" id="PF04198"/>
    </source>
</evidence>
<dbReference type="Gene3D" id="1.10.10.60">
    <property type="entry name" value="Homeodomain-like"/>
    <property type="match status" value="1"/>
</dbReference>
<dbReference type="InterPro" id="IPR009057">
    <property type="entry name" value="Homeodomain-like_sf"/>
</dbReference>
<reference evidence="8 9" key="1">
    <citation type="submission" date="2017-02" db="EMBL/GenBank/DDBJ databases">
        <title>Draft genome sequence of a Kluyvera intermedia isolate from a patient with a pancreatic abscess.</title>
        <authorList>
            <person name="Thele R."/>
        </authorList>
    </citation>
    <scope>NUCLEOTIDE SEQUENCE [LARGE SCALE GENOMIC DNA]</scope>
    <source>
        <strain evidence="8 9">FOSA7093</strain>
    </source>
</reference>
<dbReference type="PANTHER" id="PTHR34294">
    <property type="entry name" value="TRANSCRIPTIONAL REGULATOR-RELATED"/>
    <property type="match status" value="1"/>
</dbReference>
<dbReference type="Gene3D" id="3.40.50.1360">
    <property type="match status" value="1"/>
</dbReference>
<dbReference type="InterPro" id="IPR051054">
    <property type="entry name" value="SorC_transcr_regulators"/>
</dbReference>
<name>A0A9P3WHH7_KLUIN</name>
<dbReference type="CDD" id="cd00090">
    <property type="entry name" value="HTH_ARSR"/>
    <property type="match status" value="1"/>
</dbReference>
<dbReference type="Pfam" id="PF04198">
    <property type="entry name" value="Sugar-bind"/>
    <property type="match status" value="1"/>
</dbReference>
<evidence type="ECO:0000256" key="4">
    <source>
        <dbReference type="ARBA" id="ARBA00023163"/>
    </source>
</evidence>
<reference evidence="7" key="2">
    <citation type="journal article" date="2018" name="Genome Biol.">
        <title>SKESA: strategic k-mer extension for scrupulous assemblies.</title>
        <authorList>
            <person name="Souvorov A."/>
            <person name="Agarwala R."/>
            <person name="Lipman D.J."/>
        </authorList>
    </citation>
    <scope>NUCLEOTIDE SEQUENCE</scope>
    <source>
        <strain evidence="7">CAVp300</strain>
    </source>
</reference>
<dbReference type="InterPro" id="IPR007324">
    <property type="entry name" value="Sugar-bd_dom_put"/>
</dbReference>
<dbReference type="GO" id="GO:0006352">
    <property type="term" value="P:DNA-templated transcription initiation"/>
    <property type="evidence" value="ECO:0007669"/>
    <property type="project" value="InterPro"/>
</dbReference>
<proteinExistence type="inferred from homology"/>
<evidence type="ECO:0000313" key="7">
    <source>
        <dbReference type="EMBL" id="HAT3583151.1"/>
    </source>
</evidence>
<sequence length="315" mass="35057">MENSDDIRLIVKIAQLYYEQDMTQAQIARELGIYRTTISRLLKRGREQGIVTIAINYDYNENLWLEQQLKQKFDLKEVVVAASDAEQEEEQLSVIGQHGAQLLERLLEPGDIIGFSWGRAVRALVEGLSPASQSRQLICVPIIGGPSGKLESRYHVNTLTYSAAARLKGESHLADFPALLDNELIRNGIMQSQHFKTISAYWDNLDVALVGIGSPAIRDGANWHAFYGSEESDDLNARHVAGDICSRFFDINGASVETNMSPKTLSIEMQRLKQARYSIGVAMGEAKYSGILGALHGKYINCLVTNRETAELLLK</sequence>
<dbReference type="InterPro" id="IPR007630">
    <property type="entry name" value="RNA_pol_sigma70_r4"/>
</dbReference>
<keyword evidence="4" id="KW-0804">Transcription</keyword>
<dbReference type="Pfam" id="PF04545">
    <property type="entry name" value="Sigma70_r4"/>
    <property type="match status" value="1"/>
</dbReference>
<dbReference type="AlphaFoldDB" id="A0A9P3WHH7"/>
<evidence type="ECO:0000259" key="6">
    <source>
        <dbReference type="Pfam" id="PF04545"/>
    </source>
</evidence>
<dbReference type="InterPro" id="IPR037171">
    <property type="entry name" value="NagB/RpiA_transferase-like"/>
</dbReference>
<dbReference type="EMBL" id="DACSUM010000030">
    <property type="protein sequence ID" value="HAT3583151.1"/>
    <property type="molecule type" value="Genomic_DNA"/>
</dbReference>
<dbReference type="RefSeq" id="WP_047372215.1">
    <property type="nucleotide sequence ID" value="NZ_CABMNU010000005.1"/>
</dbReference>
<dbReference type="InterPro" id="IPR011991">
    <property type="entry name" value="ArsR-like_HTH"/>
</dbReference>
<dbReference type="Proteomes" id="UP000192521">
    <property type="component" value="Unassembled WGS sequence"/>
</dbReference>
<reference evidence="7" key="3">
    <citation type="submission" date="2020-10" db="EMBL/GenBank/DDBJ databases">
        <authorList>
            <consortium name="NCBI Pathogen Detection Project"/>
        </authorList>
    </citation>
    <scope>NUCLEOTIDE SEQUENCE</scope>
    <source>
        <strain evidence="7">CAVp300</strain>
    </source>
</reference>
<evidence type="ECO:0000313" key="9">
    <source>
        <dbReference type="Proteomes" id="UP000192521"/>
    </source>
</evidence>
<dbReference type="PANTHER" id="PTHR34294:SF1">
    <property type="entry name" value="TRANSCRIPTIONAL REGULATOR LSRR"/>
    <property type="match status" value="1"/>
</dbReference>
<evidence type="ECO:0000256" key="3">
    <source>
        <dbReference type="ARBA" id="ARBA00023125"/>
    </source>
</evidence>
<organism evidence="7 10">
    <name type="scientific">Kluyvera intermedia</name>
    <name type="common">Enterobacter intermedius</name>
    <dbReference type="NCBI Taxonomy" id="61648"/>
    <lineage>
        <taxon>Bacteria</taxon>
        <taxon>Pseudomonadati</taxon>
        <taxon>Pseudomonadota</taxon>
        <taxon>Gammaproteobacteria</taxon>
        <taxon>Enterobacterales</taxon>
        <taxon>Enterobacteriaceae</taxon>
        <taxon>Kluyvera</taxon>
    </lineage>
</organism>
<dbReference type="SUPFAM" id="SSF46689">
    <property type="entry name" value="Homeodomain-like"/>
    <property type="match status" value="1"/>
</dbReference>
<feature type="domain" description="Sugar-binding" evidence="5">
    <location>
        <begin position="58"/>
        <end position="315"/>
    </location>
</feature>
<keyword evidence="3" id="KW-0238">DNA-binding</keyword>
<dbReference type="Proteomes" id="UP000867740">
    <property type="component" value="Unassembled WGS sequence"/>
</dbReference>
<dbReference type="SUPFAM" id="SSF100950">
    <property type="entry name" value="NagB/RpiA/CoA transferase-like"/>
    <property type="match status" value="1"/>
</dbReference>
<dbReference type="EMBL" id="MWPR01000009">
    <property type="protein sequence ID" value="ORJ50870.1"/>
    <property type="molecule type" value="Genomic_DNA"/>
</dbReference>
<dbReference type="GO" id="GO:0003677">
    <property type="term" value="F:DNA binding"/>
    <property type="evidence" value="ECO:0007669"/>
    <property type="project" value="UniProtKB-KW"/>
</dbReference>
<evidence type="ECO:0000256" key="2">
    <source>
        <dbReference type="ARBA" id="ARBA00023015"/>
    </source>
</evidence>
<feature type="domain" description="RNA polymerase sigma-70 region 4" evidence="6">
    <location>
        <begin position="15"/>
        <end position="47"/>
    </location>
</feature>
<gene>
    <name evidence="8" type="ORF">B2M27_08455</name>
    <name evidence="7" type="ORF">I8531_003481</name>
</gene>
<protein>
    <submittedName>
        <fullName evidence="8">Cro/Cl family transcriptional regulator</fullName>
    </submittedName>
    <submittedName>
        <fullName evidence="7">Sugar-binding transcriptional regulator</fullName>
    </submittedName>
</protein>
<dbReference type="GO" id="GO:0003700">
    <property type="term" value="F:DNA-binding transcription factor activity"/>
    <property type="evidence" value="ECO:0007669"/>
    <property type="project" value="InterPro"/>
</dbReference>
<comment type="similarity">
    <text evidence="1">Belongs to the SorC transcriptional regulatory family.</text>
</comment>
<dbReference type="GO" id="GO:0030246">
    <property type="term" value="F:carbohydrate binding"/>
    <property type="evidence" value="ECO:0007669"/>
    <property type="project" value="InterPro"/>
</dbReference>
<accession>A0A9P3WHH7</accession>
<comment type="caution">
    <text evidence="7">The sequence shown here is derived from an EMBL/GenBank/DDBJ whole genome shotgun (WGS) entry which is preliminary data.</text>
</comment>